<dbReference type="SUPFAM" id="SSF103473">
    <property type="entry name" value="MFS general substrate transporter"/>
    <property type="match status" value="1"/>
</dbReference>
<feature type="transmembrane region" description="Helical" evidence="8">
    <location>
        <begin position="92"/>
        <end position="111"/>
    </location>
</feature>
<keyword evidence="5 8" id="KW-1133">Transmembrane helix</keyword>
<dbReference type="InterPro" id="IPR020846">
    <property type="entry name" value="MFS_dom"/>
</dbReference>
<dbReference type="Pfam" id="PF07690">
    <property type="entry name" value="MFS_1"/>
    <property type="match status" value="1"/>
</dbReference>
<dbReference type="Gene3D" id="1.20.1720.10">
    <property type="entry name" value="Multidrug resistance protein D"/>
    <property type="match status" value="1"/>
</dbReference>
<dbReference type="PROSITE" id="PS50850">
    <property type="entry name" value="MFS"/>
    <property type="match status" value="1"/>
</dbReference>
<evidence type="ECO:0000259" key="9">
    <source>
        <dbReference type="PROSITE" id="PS50850"/>
    </source>
</evidence>
<dbReference type="CDD" id="cd17321">
    <property type="entry name" value="MFS_MMR_MDR_like"/>
    <property type="match status" value="1"/>
</dbReference>
<proteinExistence type="predicted"/>
<evidence type="ECO:0000256" key="1">
    <source>
        <dbReference type="ARBA" id="ARBA00004651"/>
    </source>
</evidence>
<feature type="transmembrane region" description="Helical" evidence="8">
    <location>
        <begin position="279"/>
        <end position="304"/>
    </location>
</feature>
<comment type="subcellular location">
    <subcellularLocation>
        <location evidence="1">Cell membrane</location>
        <topology evidence="1">Multi-pass membrane protein</topology>
    </subcellularLocation>
</comment>
<comment type="caution">
    <text evidence="10">The sequence shown here is derived from an EMBL/GenBank/DDBJ whole genome shotgun (WGS) entry which is preliminary data.</text>
</comment>
<feature type="transmembrane region" description="Helical" evidence="8">
    <location>
        <begin position="61"/>
        <end position="80"/>
    </location>
</feature>
<dbReference type="PANTHER" id="PTHR42718">
    <property type="entry name" value="MAJOR FACILITATOR SUPERFAMILY MULTIDRUG TRANSPORTER MFSC"/>
    <property type="match status" value="1"/>
</dbReference>
<feature type="transmembrane region" description="Helical" evidence="8">
    <location>
        <begin position="416"/>
        <end position="435"/>
    </location>
</feature>
<evidence type="ECO:0000256" key="3">
    <source>
        <dbReference type="ARBA" id="ARBA00022475"/>
    </source>
</evidence>
<feature type="transmembrane region" description="Helical" evidence="8">
    <location>
        <begin position="344"/>
        <end position="363"/>
    </location>
</feature>
<feature type="transmembrane region" description="Helical" evidence="8">
    <location>
        <begin position="117"/>
        <end position="138"/>
    </location>
</feature>
<feature type="transmembrane region" description="Helical" evidence="8">
    <location>
        <begin position="485"/>
        <end position="507"/>
    </location>
</feature>
<feature type="transmembrane region" description="Helical" evidence="8">
    <location>
        <begin position="150"/>
        <end position="172"/>
    </location>
</feature>
<feature type="transmembrane region" description="Helical" evidence="8">
    <location>
        <begin position="178"/>
        <end position="200"/>
    </location>
</feature>
<protein>
    <submittedName>
        <fullName evidence="10">MFS transporter</fullName>
    </submittedName>
</protein>
<evidence type="ECO:0000256" key="8">
    <source>
        <dbReference type="SAM" id="Phobius"/>
    </source>
</evidence>
<evidence type="ECO:0000256" key="6">
    <source>
        <dbReference type="ARBA" id="ARBA00023136"/>
    </source>
</evidence>
<feature type="transmembrane region" description="Helical" evidence="8">
    <location>
        <begin position="369"/>
        <end position="395"/>
    </location>
</feature>
<dbReference type="PANTHER" id="PTHR42718:SF47">
    <property type="entry name" value="METHYL VIOLOGEN RESISTANCE PROTEIN SMVA"/>
    <property type="match status" value="1"/>
</dbReference>
<feature type="transmembrane region" description="Helical" evidence="8">
    <location>
        <begin position="237"/>
        <end position="258"/>
    </location>
</feature>
<name>A0ABU2H447_9ACTN</name>
<dbReference type="InterPro" id="IPR011701">
    <property type="entry name" value="MFS"/>
</dbReference>
<dbReference type="Gene3D" id="1.20.1250.20">
    <property type="entry name" value="MFS general substrate transporter like domains"/>
    <property type="match status" value="1"/>
</dbReference>
<keyword evidence="6 8" id="KW-0472">Membrane</keyword>
<dbReference type="EMBL" id="JAVLVT010000001">
    <property type="protein sequence ID" value="MDS1269600.1"/>
    <property type="molecule type" value="Genomic_DNA"/>
</dbReference>
<organism evidence="10 11">
    <name type="scientific">Lipingzhangella rawalii</name>
    <dbReference type="NCBI Taxonomy" id="2055835"/>
    <lineage>
        <taxon>Bacteria</taxon>
        <taxon>Bacillati</taxon>
        <taxon>Actinomycetota</taxon>
        <taxon>Actinomycetes</taxon>
        <taxon>Streptosporangiales</taxon>
        <taxon>Nocardiopsidaceae</taxon>
        <taxon>Lipingzhangella</taxon>
    </lineage>
</organism>
<evidence type="ECO:0000256" key="2">
    <source>
        <dbReference type="ARBA" id="ARBA00022448"/>
    </source>
</evidence>
<feature type="transmembrane region" description="Helical" evidence="8">
    <location>
        <begin position="316"/>
        <end position="337"/>
    </location>
</feature>
<keyword evidence="2" id="KW-0813">Transport</keyword>
<feature type="transmembrane region" description="Helical" evidence="8">
    <location>
        <begin position="212"/>
        <end position="231"/>
    </location>
</feature>
<evidence type="ECO:0000313" key="10">
    <source>
        <dbReference type="EMBL" id="MDS1269600.1"/>
    </source>
</evidence>
<dbReference type="RefSeq" id="WP_310911060.1">
    <property type="nucleotide sequence ID" value="NZ_JAVLVT010000001.1"/>
</dbReference>
<evidence type="ECO:0000313" key="11">
    <source>
        <dbReference type="Proteomes" id="UP001250214"/>
    </source>
</evidence>
<accession>A0ABU2H447</accession>
<gene>
    <name evidence="10" type="ORF">RIF23_04735</name>
</gene>
<feature type="transmembrane region" description="Helical" evidence="8">
    <location>
        <begin position="24"/>
        <end position="49"/>
    </location>
</feature>
<sequence>MSSAMATPPSASEAPPARAGGRAWLSLAVLVLPVVLISVDMTVLGFAVPHLSADLSPTGTQLLWIVDIYSFMLAGLLVTMGTLGDRIGRRRLLLLGSFGFGLASLMAAYATTPEMLIAARALLGMAGATLMPATLSLLRNIFTDRRQRVIAIAAWSSGFSAGAALGPILGGWLLEHFWWGSVFLINLPVMAATLVLGRLLLPESRDPNPGRYDLPSVALSMATLLPVVYGVKKLAEGGPVLLALAAIFLGLTVGLLFVRRQLRLDNPMIDVRLFALRRFSTAVVTNLILTFALVAALFALTQYLQLVLGLNPMRAGLVLLPGMVLTVAASFVAAPLARRVPMGTLLASGLGMATLGFAVMTQLSPDGGAPLVMAGFAVLGIGVGFTDTVTNDAILSEAPPHRAGAASAISETAYELGAALGIAVLGSVLTAVYRIQLDTVPDVPDTAMAEARETLGGASLAAENLPDELAHQLLSASHAAFTSGLHVTSLLGVVIVAGAAVQAGVLLRRRRDRANRASGRGTADRAVPHTPLT</sequence>
<keyword evidence="3" id="KW-1003">Cell membrane</keyword>
<evidence type="ECO:0000256" key="5">
    <source>
        <dbReference type="ARBA" id="ARBA00022989"/>
    </source>
</evidence>
<evidence type="ECO:0000256" key="7">
    <source>
        <dbReference type="SAM" id="MobiDB-lite"/>
    </source>
</evidence>
<dbReference type="InterPro" id="IPR036259">
    <property type="entry name" value="MFS_trans_sf"/>
</dbReference>
<feature type="region of interest" description="Disordered" evidence="7">
    <location>
        <begin position="512"/>
        <end position="533"/>
    </location>
</feature>
<dbReference type="Proteomes" id="UP001250214">
    <property type="component" value="Unassembled WGS sequence"/>
</dbReference>
<evidence type="ECO:0000256" key="4">
    <source>
        <dbReference type="ARBA" id="ARBA00022692"/>
    </source>
</evidence>
<reference evidence="11" key="1">
    <citation type="submission" date="2023-07" db="EMBL/GenBank/DDBJ databases">
        <title>Novel species in the genus Lipingzhangella isolated from Sambhar Salt Lake.</title>
        <authorList>
            <person name="Jiya N."/>
            <person name="Kajale S."/>
            <person name="Sharma A."/>
        </authorList>
    </citation>
    <scope>NUCLEOTIDE SEQUENCE [LARGE SCALE GENOMIC DNA]</scope>
    <source>
        <strain evidence="11">LS1_29</strain>
    </source>
</reference>
<feature type="domain" description="Major facilitator superfamily (MFS) profile" evidence="9">
    <location>
        <begin position="26"/>
        <end position="510"/>
    </location>
</feature>
<keyword evidence="11" id="KW-1185">Reference proteome</keyword>
<keyword evidence="4 8" id="KW-0812">Transmembrane</keyword>